<proteinExistence type="predicted"/>
<dbReference type="EMBL" id="LAZR01004426">
    <property type="protein sequence ID" value="KKN08684.1"/>
    <property type="molecule type" value="Genomic_DNA"/>
</dbReference>
<reference evidence="1" key="1">
    <citation type="journal article" date="2015" name="Nature">
        <title>Complex archaea that bridge the gap between prokaryotes and eukaryotes.</title>
        <authorList>
            <person name="Spang A."/>
            <person name="Saw J.H."/>
            <person name="Jorgensen S.L."/>
            <person name="Zaremba-Niedzwiedzka K."/>
            <person name="Martijn J."/>
            <person name="Lind A.E."/>
            <person name="van Eijk R."/>
            <person name="Schleper C."/>
            <person name="Guy L."/>
            <person name="Ettema T.J."/>
        </authorList>
    </citation>
    <scope>NUCLEOTIDE SEQUENCE</scope>
</reference>
<dbReference type="AlphaFoldDB" id="A0A0F9MSG9"/>
<gene>
    <name evidence="1" type="ORF">LCGC14_1054210</name>
</gene>
<evidence type="ECO:0000313" key="1">
    <source>
        <dbReference type="EMBL" id="KKN08684.1"/>
    </source>
</evidence>
<organism evidence="1">
    <name type="scientific">marine sediment metagenome</name>
    <dbReference type="NCBI Taxonomy" id="412755"/>
    <lineage>
        <taxon>unclassified sequences</taxon>
        <taxon>metagenomes</taxon>
        <taxon>ecological metagenomes</taxon>
    </lineage>
</organism>
<sequence>MNKEKSGNQRKTTTIQVSLKTKALLDKVKETEQVSSYDTALRIILLHFSFNGTSNH</sequence>
<comment type="caution">
    <text evidence="1">The sequence shown here is derived from an EMBL/GenBank/DDBJ whole genome shotgun (WGS) entry which is preliminary data.</text>
</comment>
<accession>A0A0F9MSG9</accession>
<name>A0A0F9MSG9_9ZZZZ</name>
<protein>
    <submittedName>
        <fullName evidence="1">Uncharacterized protein</fullName>
    </submittedName>
</protein>